<dbReference type="OrthoDB" id="3936150at2759"/>
<keyword evidence="5 8" id="KW-0472">Membrane</keyword>
<feature type="transmembrane region" description="Helical" evidence="8">
    <location>
        <begin position="619"/>
        <end position="641"/>
    </location>
</feature>
<evidence type="ECO:0000256" key="5">
    <source>
        <dbReference type="ARBA" id="ARBA00023136"/>
    </source>
</evidence>
<feature type="region of interest" description="Disordered" evidence="7">
    <location>
        <begin position="320"/>
        <end position="355"/>
    </location>
</feature>
<keyword evidence="11" id="KW-1185">Reference proteome</keyword>
<gene>
    <name evidence="10" type="ORF">ZYGM_002255</name>
</gene>
<feature type="transmembrane region" description="Helical" evidence="8">
    <location>
        <begin position="158"/>
        <end position="178"/>
    </location>
</feature>
<keyword evidence="4 8" id="KW-1133">Transmembrane helix</keyword>
<evidence type="ECO:0000256" key="6">
    <source>
        <dbReference type="ARBA" id="ARBA00038347"/>
    </source>
</evidence>
<evidence type="ECO:0000256" key="2">
    <source>
        <dbReference type="ARBA" id="ARBA00022448"/>
    </source>
</evidence>
<evidence type="ECO:0000256" key="7">
    <source>
        <dbReference type="SAM" id="MobiDB-lite"/>
    </source>
</evidence>
<feature type="transmembrane region" description="Helical" evidence="8">
    <location>
        <begin position="647"/>
        <end position="666"/>
    </location>
</feature>
<dbReference type="Gene3D" id="1.20.1250.20">
    <property type="entry name" value="MFS general substrate transporter like domains"/>
    <property type="match status" value="1"/>
</dbReference>
<dbReference type="Gene3D" id="1.20.1720.10">
    <property type="entry name" value="Multidrug resistance protein D"/>
    <property type="match status" value="1"/>
</dbReference>
<evidence type="ECO:0000259" key="9">
    <source>
        <dbReference type="PROSITE" id="PS50850"/>
    </source>
</evidence>
<evidence type="ECO:0000256" key="1">
    <source>
        <dbReference type="ARBA" id="ARBA00004141"/>
    </source>
</evidence>
<evidence type="ECO:0000256" key="8">
    <source>
        <dbReference type="SAM" id="Phobius"/>
    </source>
</evidence>
<feature type="transmembrane region" description="Helical" evidence="8">
    <location>
        <begin position="471"/>
        <end position="491"/>
    </location>
</feature>
<dbReference type="AlphaFoldDB" id="A0A4C2E5Z6"/>
<comment type="caution">
    <text evidence="10">The sequence shown here is derived from an EMBL/GenBank/DDBJ whole genome shotgun (WGS) entry which is preliminary data.</text>
</comment>
<keyword evidence="2" id="KW-0813">Transport</keyword>
<dbReference type="GO" id="GO:0010509">
    <property type="term" value="P:intracellular polyamine homeostasis"/>
    <property type="evidence" value="ECO:0007669"/>
    <property type="project" value="TreeGrafter"/>
</dbReference>
<feature type="transmembrane region" description="Helical" evidence="8">
    <location>
        <begin position="511"/>
        <end position="532"/>
    </location>
</feature>
<name>A0A4C2E5Z6_9SACH</name>
<keyword evidence="3 8" id="KW-0812">Transmembrane</keyword>
<feature type="transmembrane region" description="Helical" evidence="8">
    <location>
        <begin position="190"/>
        <end position="210"/>
    </location>
</feature>
<dbReference type="PANTHER" id="PTHR23502:SF5">
    <property type="entry name" value="QUINIDINE RESISTANCE PROTEIN 3"/>
    <property type="match status" value="1"/>
</dbReference>
<dbReference type="InterPro" id="IPR036259">
    <property type="entry name" value="MFS_trans_sf"/>
</dbReference>
<evidence type="ECO:0000313" key="10">
    <source>
        <dbReference type="EMBL" id="GCE99694.1"/>
    </source>
</evidence>
<dbReference type="Proteomes" id="UP000301737">
    <property type="component" value="Unassembled WGS sequence"/>
</dbReference>
<feature type="transmembrane region" description="Helical" evidence="8">
    <location>
        <begin position="585"/>
        <end position="607"/>
    </location>
</feature>
<dbReference type="GO" id="GO:0015203">
    <property type="term" value="F:polyamine transmembrane transporter activity"/>
    <property type="evidence" value="ECO:0007669"/>
    <property type="project" value="TreeGrafter"/>
</dbReference>
<protein>
    <recommendedName>
        <fullName evidence="9">Major facilitator superfamily (MFS) profile domain-containing protein</fullName>
    </recommendedName>
</protein>
<dbReference type="FunFam" id="1.20.1720.10:FF:000009">
    <property type="entry name" value="MFS multidrug transporter"/>
    <property type="match status" value="1"/>
</dbReference>
<reference evidence="10 11" key="1">
    <citation type="submission" date="2019-01" db="EMBL/GenBank/DDBJ databases">
        <title>Draft Genome Sequencing of Zygosaccharomyces mellis Ca-7.</title>
        <authorList>
            <person name="Shiwa Y."/>
            <person name="Kanesaki Y."/>
            <person name="Ishige T."/>
            <person name="Mura K."/>
            <person name="Hori T."/>
            <person name="Tamura T."/>
        </authorList>
    </citation>
    <scope>NUCLEOTIDE SEQUENCE [LARGE SCALE GENOMIC DNA]</scope>
    <source>
        <strain evidence="10 11">Ca-7</strain>
    </source>
</reference>
<evidence type="ECO:0000256" key="3">
    <source>
        <dbReference type="ARBA" id="ARBA00022692"/>
    </source>
</evidence>
<dbReference type="CDD" id="cd17323">
    <property type="entry name" value="MFS_Tpo1_MDR_like"/>
    <property type="match status" value="1"/>
</dbReference>
<feature type="transmembrane region" description="Helical" evidence="8">
    <location>
        <begin position="253"/>
        <end position="274"/>
    </location>
</feature>
<evidence type="ECO:0000313" key="11">
    <source>
        <dbReference type="Proteomes" id="UP000301737"/>
    </source>
</evidence>
<sequence>MDDTTPAAEDGVSIYAYNSSSDSNILSRESGQEERFQNPQAYRRLHEEPIPSNKAKSTGEGSLEGKETADAKQKEEKKTSVLQKLKEKNYWTPRRERRGIVPHLSLIPEFKDARDYPPPIKKFIVFIIAFSSMMGPMATNIIYPAIGPIKKDYDTTSIMVNVSIGVYQISLGVFPLWWSSISEMNGRRTVYIISFVLLLGFNVGAALSPSIQDFTILRVCSGGAAASVQSVGAGTISDLYIPEERGRNIGIYYMGPLMAPLISPIIGAALVSGFSWRSTQWFMVILSGINVVLLTLFLPETLRKQDNGATIAAILQARRKKGSPEANGNQTEDKEEYQVQDAGDTHDSSDSSITSVEDNVIIDNEELKKAVSRTSNSMIRLNASHEIDPVAPQLSKVQSYDLRQEQILREYEAKRMEVNVQEQLSRIGTAISNHTAYGGYNRVGKSKYKSYRHLAYLYFLRPIKSVHFLKYPPVLLAITFSAISFAILYFVNMTLEYGYSHPPYSFSPMLVGLMYIPNSVTYMLASIFGGMWTDHLLLKYKAKHGEMVPEARISWNVVTAVITFPISLVIFGWCLDKGEHWETPLVGTALFGYANMMTIGATVSYLVDCLPGKGATGVALNNLVRQLLAAVAVFVTDPMIINMSIGWAFTMLAFIIIGSATTLIILKKYGDYWRENYDLEHLYNKLE</sequence>
<feature type="transmembrane region" description="Helical" evidence="8">
    <location>
        <begin position="553"/>
        <end position="573"/>
    </location>
</feature>
<dbReference type="Pfam" id="PF07690">
    <property type="entry name" value="MFS_1"/>
    <property type="match status" value="1"/>
</dbReference>
<organism evidence="10 11">
    <name type="scientific">Zygosaccharomyces mellis</name>
    <dbReference type="NCBI Taxonomy" id="42258"/>
    <lineage>
        <taxon>Eukaryota</taxon>
        <taxon>Fungi</taxon>
        <taxon>Dikarya</taxon>
        <taxon>Ascomycota</taxon>
        <taxon>Saccharomycotina</taxon>
        <taxon>Saccharomycetes</taxon>
        <taxon>Saccharomycetales</taxon>
        <taxon>Saccharomycetaceae</taxon>
        <taxon>Zygosaccharomyces</taxon>
    </lineage>
</organism>
<accession>A0A4C2E5Z6</accession>
<comment type="similarity">
    <text evidence="6">Belongs to the major facilitator superfamily. CAR1 family.</text>
</comment>
<feature type="transmembrane region" description="Helical" evidence="8">
    <location>
        <begin position="216"/>
        <end position="241"/>
    </location>
</feature>
<feature type="transmembrane region" description="Helical" evidence="8">
    <location>
        <begin position="123"/>
        <end position="146"/>
    </location>
</feature>
<feature type="compositionally biased region" description="Polar residues" evidence="7">
    <location>
        <begin position="16"/>
        <end position="29"/>
    </location>
</feature>
<evidence type="ECO:0000256" key="4">
    <source>
        <dbReference type="ARBA" id="ARBA00022989"/>
    </source>
</evidence>
<feature type="domain" description="Major facilitator superfamily (MFS) profile" evidence="9">
    <location>
        <begin position="124"/>
        <end position="670"/>
    </location>
</feature>
<dbReference type="InterPro" id="IPR020846">
    <property type="entry name" value="MFS_dom"/>
</dbReference>
<comment type="subcellular location">
    <subcellularLocation>
        <location evidence="1">Membrane</location>
        <topology evidence="1">Multi-pass membrane protein</topology>
    </subcellularLocation>
</comment>
<feature type="compositionally biased region" description="Basic and acidic residues" evidence="7">
    <location>
        <begin position="63"/>
        <end position="79"/>
    </location>
</feature>
<dbReference type="EMBL" id="BIMX01000012">
    <property type="protein sequence ID" value="GCE99694.1"/>
    <property type="molecule type" value="Genomic_DNA"/>
</dbReference>
<feature type="transmembrane region" description="Helical" evidence="8">
    <location>
        <begin position="280"/>
        <end position="298"/>
    </location>
</feature>
<proteinExistence type="inferred from homology"/>
<dbReference type="InterPro" id="IPR011701">
    <property type="entry name" value="MFS"/>
</dbReference>
<dbReference type="SUPFAM" id="SSF103473">
    <property type="entry name" value="MFS general substrate transporter"/>
    <property type="match status" value="1"/>
</dbReference>
<feature type="region of interest" description="Disordered" evidence="7">
    <location>
        <begin position="1"/>
        <end position="79"/>
    </location>
</feature>
<dbReference type="PROSITE" id="PS50850">
    <property type="entry name" value="MFS"/>
    <property type="match status" value="1"/>
</dbReference>
<dbReference type="PANTHER" id="PTHR23502">
    <property type="entry name" value="MAJOR FACILITATOR SUPERFAMILY"/>
    <property type="match status" value="1"/>
</dbReference>
<dbReference type="GO" id="GO:0005886">
    <property type="term" value="C:plasma membrane"/>
    <property type="evidence" value="ECO:0007669"/>
    <property type="project" value="TreeGrafter"/>
</dbReference>